<organism evidence="1 2">
    <name type="scientific">Enterocloster bolteae</name>
    <dbReference type="NCBI Taxonomy" id="208479"/>
    <lineage>
        <taxon>Bacteria</taxon>
        <taxon>Bacillati</taxon>
        <taxon>Bacillota</taxon>
        <taxon>Clostridia</taxon>
        <taxon>Lachnospirales</taxon>
        <taxon>Lachnospiraceae</taxon>
        <taxon>Enterocloster</taxon>
    </lineage>
</organism>
<comment type="caution">
    <text evidence="1">The sequence shown here is derived from an EMBL/GenBank/DDBJ whole genome shotgun (WGS) entry which is preliminary data.</text>
</comment>
<name>A0A414AFY2_9FIRM</name>
<dbReference type="EMBL" id="QSHZ01000060">
    <property type="protein sequence ID" value="RHC46680.1"/>
    <property type="molecule type" value="Genomic_DNA"/>
</dbReference>
<gene>
    <name evidence="1" type="ORF">DW839_30835</name>
</gene>
<proteinExistence type="predicted"/>
<dbReference type="Pfam" id="PF13711">
    <property type="entry name" value="DUF4160"/>
    <property type="match status" value="1"/>
</dbReference>
<accession>A0A414AFY2</accession>
<dbReference type="Proteomes" id="UP000283975">
    <property type="component" value="Unassembled WGS sequence"/>
</dbReference>
<reference evidence="1 2" key="1">
    <citation type="submission" date="2018-08" db="EMBL/GenBank/DDBJ databases">
        <title>A genome reference for cultivated species of the human gut microbiota.</title>
        <authorList>
            <person name="Zou Y."/>
            <person name="Xue W."/>
            <person name="Luo G."/>
        </authorList>
    </citation>
    <scope>NUCLEOTIDE SEQUENCE [LARGE SCALE GENOMIC DNA]</scope>
    <source>
        <strain evidence="1 2">AM35-14</strain>
    </source>
</reference>
<evidence type="ECO:0000313" key="1">
    <source>
        <dbReference type="EMBL" id="RHC46680.1"/>
    </source>
</evidence>
<dbReference type="InterPro" id="IPR025427">
    <property type="entry name" value="DUF4160"/>
</dbReference>
<dbReference type="AlphaFoldDB" id="A0A414AFY2"/>
<protein>
    <submittedName>
        <fullName evidence="1">DUF4160 domain-containing protein</fullName>
    </submittedName>
</protein>
<evidence type="ECO:0000313" key="2">
    <source>
        <dbReference type="Proteomes" id="UP000283975"/>
    </source>
</evidence>
<sequence>MPEIARFYGIVIKMFFKPKEHEPSHLHALYGEHIGIFDLRTMEMTEGDLPRKAQELVKEWMEQHQKDLLDMWETQNLKKLPPL</sequence>
<dbReference type="RefSeq" id="WP_119205988.1">
    <property type="nucleotide sequence ID" value="NZ_JANGCF010000007.1"/>
</dbReference>